<gene>
    <name evidence="1" type="ORF">ACFQGU_00380</name>
</gene>
<keyword evidence="2" id="KW-1185">Reference proteome</keyword>
<comment type="caution">
    <text evidence="1">The sequence shown here is derived from an EMBL/GenBank/DDBJ whole genome shotgun (WGS) entry which is preliminary data.</text>
</comment>
<accession>A0ABW1SV74</accession>
<proteinExistence type="predicted"/>
<protein>
    <submittedName>
        <fullName evidence="1">Uncharacterized protein</fullName>
    </submittedName>
</protein>
<name>A0ABW1SV74_9ACTN</name>
<sequence>MTMVRMTLDDDVLDAATQRKVAVALFNRVWDLLDSGDGRSAEETAEMLDAAHASRYLWRRMGGEEQAIVGEWQISRAYAAAGLGLEAVRHANVSLALLVAAEGELPDWLTASVHEGLARALLANGDGAGASAAIREAAALAARITDAEDRDLVEAQIAELISDDA</sequence>
<dbReference type="Proteomes" id="UP001596138">
    <property type="component" value="Unassembled WGS sequence"/>
</dbReference>
<dbReference type="RefSeq" id="WP_386763363.1">
    <property type="nucleotide sequence ID" value="NZ_JBHSTI010000002.1"/>
</dbReference>
<reference evidence="2" key="1">
    <citation type="journal article" date="2019" name="Int. J. Syst. Evol. Microbiol.">
        <title>The Global Catalogue of Microorganisms (GCM) 10K type strain sequencing project: providing services to taxonomists for standard genome sequencing and annotation.</title>
        <authorList>
            <consortium name="The Broad Institute Genomics Platform"/>
            <consortium name="The Broad Institute Genome Sequencing Center for Infectious Disease"/>
            <person name="Wu L."/>
            <person name="Ma J."/>
        </authorList>
    </citation>
    <scope>NUCLEOTIDE SEQUENCE [LARGE SCALE GENOMIC DNA]</scope>
    <source>
        <strain evidence="2">CGMCC 4.7317</strain>
    </source>
</reference>
<evidence type="ECO:0000313" key="2">
    <source>
        <dbReference type="Proteomes" id="UP001596138"/>
    </source>
</evidence>
<dbReference type="EMBL" id="JBHSTI010000002">
    <property type="protein sequence ID" value="MFC6236316.1"/>
    <property type="molecule type" value="Genomic_DNA"/>
</dbReference>
<evidence type="ECO:0000313" key="1">
    <source>
        <dbReference type="EMBL" id="MFC6236316.1"/>
    </source>
</evidence>
<organism evidence="1 2">
    <name type="scientific">Longivirga aurantiaca</name>
    <dbReference type="NCBI Taxonomy" id="1837743"/>
    <lineage>
        <taxon>Bacteria</taxon>
        <taxon>Bacillati</taxon>
        <taxon>Actinomycetota</taxon>
        <taxon>Actinomycetes</taxon>
        <taxon>Sporichthyales</taxon>
        <taxon>Sporichthyaceae</taxon>
        <taxon>Longivirga</taxon>
    </lineage>
</organism>